<accession>A0A3F3PXE3</accession>
<evidence type="ECO:0000313" key="2">
    <source>
        <dbReference type="EMBL" id="RDH31640.1"/>
    </source>
</evidence>
<sequence>MAFVLSRIVNLSGAGYIAELLENDSDDGSDGYDLSHWLQGARMARAYSSEVEDNEESNDEAESDISRNQASPEINIDPTIALEDPHRYYLWEPNDPDEAGTSNFPAR</sequence>
<dbReference type="Proteomes" id="UP000253729">
    <property type="component" value="Unassembled WGS sequence"/>
</dbReference>
<dbReference type="GeneID" id="38140180"/>
<keyword evidence="3" id="KW-1185">Reference proteome</keyword>
<gene>
    <name evidence="2" type="ORF">BDQ94DRAFT_171718</name>
</gene>
<proteinExistence type="predicted"/>
<dbReference type="AlphaFoldDB" id="A0A3F3PXE3"/>
<protein>
    <submittedName>
        <fullName evidence="2">Uncharacterized protein</fullName>
    </submittedName>
</protein>
<name>A0A3F3PXE3_9EURO</name>
<feature type="compositionally biased region" description="Acidic residues" evidence="1">
    <location>
        <begin position="50"/>
        <end position="63"/>
    </location>
</feature>
<evidence type="ECO:0000313" key="3">
    <source>
        <dbReference type="Proteomes" id="UP000253729"/>
    </source>
</evidence>
<dbReference type="RefSeq" id="XP_026624662.1">
    <property type="nucleotide sequence ID" value="XM_026771824.1"/>
</dbReference>
<evidence type="ECO:0000256" key="1">
    <source>
        <dbReference type="SAM" id="MobiDB-lite"/>
    </source>
</evidence>
<feature type="region of interest" description="Disordered" evidence="1">
    <location>
        <begin position="47"/>
        <end position="78"/>
    </location>
</feature>
<organism evidence="2 3">
    <name type="scientific">Aspergillus welwitschiae</name>
    <dbReference type="NCBI Taxonomy" id="1341132"/>
    <lineage>
        <taxon>Eukaryota</taxon>
        <taxon>Fungi</taxon>
        <taxon>Dikarya</taxon>
        <taxon>Ascomycota</taxon>
        <taxon>Pezizomycotina</taxon>
        <taxon>Eurotiomycetes</taxon>
        <taxon>Eurotiomycetidae</taxon>
        <taxon>Eurotiales</taxon>
        <taxon>Aspergillaceae</taxon>
        <taxon>Aspergillus</taxon>
        <taxon>Aspergillus subgen. Circumdati</taxon>
    </lineage>
</organism>
<dbReference type="EMBL" id="KZ852053">
    <property type="protein sequence ID" value="RDH31640.1"/>
    <property type="molecule type" value="Genomic_DNA"/>
</dbReference>
<reference evidence="2 3" key="1">
    <citation type="submission" date="2018-07" db="EMBL/GenBank/DDBJ databases">
        <title>The genomes of Aspergillus section Nigri reveals drivers in fungal speciation.</title>
        <authorList>
            <consortium name="DOE Joint Genome Institute"/>
            <person name="Vesth T.C."/>
            <person name="Nybo J."/>
            <person name="Theobald S."/>
            <person name="Brandl J."/>
            <person name="Frisvad J.C."/>
            <person name="Nielsen K.F."/>
            <person name="Lyhne E.K."/>
            <person name="Kogle M.E."/>
            <person name="Kuo A."/>
            <person name="Riley R."/>
            <person name="Clum A."/>
            <person name="Nolan M."/>
            <person name="Lipzen A."/>
            <person name="Salamov A."/>
            <person name="Henrissat B."/>
            <person name="Wiebenga A."/>
            <person name="De vries R.P."/>
            <person name="Grigoriev I.V."/>
            <person name="Mortensen U.H."/>
            <person name="Andersen M.R."/>
            <person name="Baker S.E."/>
        </authorList>
    </citation>
    <scope>NUCLEOTIDE SEQUENCE [LARGE SCALE GENOMIC DNA]</scope>
    <source>
        <strain evidence="2 3">CBS 139.54b</strain>
    </source>
</reference>